<name>A0A6A4SIU9_SCOMX</name>
<sequence length="126" mass="14238">MKGNGRNEWRWDNDEEEEKRSSSCSHLKSNLVFLFRTRLRHGRPSSGNGEPRSAKRSCSVAILDLEDEAGIGIFEGLFQTSIKNINLLGIHDETKKEEKLLETVELLFTCLVQSSDSFLFVPTHGA</sequence>
<evidence type="ECO:0000256" key="1">
    <source>
        <dbReference type="SAM" id="MobiDB-lite"/>
    </source>
</evidence>
<comment type="caution">
    <text evidence="2">The sequence shown here is derived from an EMBL/GenBank/DDBJ whole genome shotgun (WGS) entry which is preliminary data.</text>
</comment>
<feature type="compositionally biased region" description="Basic and acidic residues" evidence="1">
    <location>
        <begin position="1"/>
        <end position="12"/>
    </location>
</feature>
<reference evidence="2 3" key="1">
    <citation type="submission" date="2019-06" db="EMBL/GenBank/DDBJ databases">
        <title>Draft genomes of female and male turbot (Scophthalmus maximus).</title>
        <authorList>
            <person name="Xu H."/>
            <person name="Xu X.-W."/>
            <person name="Shao C."/>
            <person name="Chen S."/>
        </authorList>
    </citation>
    <scope>NUCLEOTIDE SEQUENCE [LARGE SCALE GENOMIC DNA]</scope>
    <source>
        <strain evidence="2">Ysfricsl-2016a</strain>
        <tissue evidence="2">Blood</tissue>
    </source>
</reference>
<dbReference type="Proteomes" id="UP000438429">
    <property type="component" value="Unassembled WGS sequence"/>
</dbReference>
<protein>
    <submittedName>
        <fullName evidence="2">Uncharacterized protein</fullName>
    </submittedName>
</protein>
<dbReference type="EMBL" id="VEVO01000015">
    <property type="protein sequence ID" value="KAF0030894.1"/>
    <property type="molecule type" value="Genomic_DNA"/>
</dbReference>
<gene>
    <name evidence="2" type="ORF">F2P81_017625</name>
</gene>
<organism evidence="2 3">
    <name type="scientific">Scophthalmus maximus</name>
    <name type="common">Turbot</name>
    <name type="synonym">Psetta maxima</name>
    <dbReference type="NCBI Taxonomy" id="52904"/>
    <lineage>
        <taxon>Eukaryota</taxon>
        <taxon>Metazoa</taxon>
        <taxon>Chordata</taxon>
        <taxon>Craniata</taxon>
        <taxon>Vertebrata</taxon>
        <taxon>Euteleostomi</taxon>
        <taxon>Actinopterygii</taxon>
        <taxon>Neopterygii</taxon>
        <taxon>Teleostei</taxon>
        <taxon>Neoteleostei</taxon>
        <taxon>Acanthomorphata</taxon>
        <taxon>Carangaria</taxon>
        <taxon>Pleuronectiformes</taxon>
        <taxon>Pleuronectoidei</taxon>
        <taxon>Scophthalmidae</taxon>
        <taxon>Scophthalmus</taxon>
    </lineage>
</organism>
<evidence type="ECO:0000313" key="3">
    <source>
        <dbReference type="Proteomes" id="UP000438429"/>
    </source>
</evidence>
<evidence type="ECO:0000313" key="2">
    <source>
        <dbReference type="EMBL" id="KAF0030894.1"/>
    </source>
</evidence>
<accession>A0A6A4SIU9</accession>
<feature type="region of interest" description="Disordered" evidence="1">
    <location>
        <begin position="1"/>
        <end position="23"/>
    </location>
</feature>
<dbReference type="AlphaFoldDB" id="A0A6A4SIU9"/>
<proteinExistence type="predicted"/>